<evidence type="ECO:0000256" key="1">
    <source>
        <dbReference type="ARBA" id="ARBA00004141"/>
    </source>
</evidence>
<feature type="transmembrane region" description="Helical" evidence="5">
    <location>
        <begin position="47"/>
        <end position="64"/>
    </location>
</feature>
<gene>
    <name evidence="6" type="ORF">ACFQMN_02135</name>
</gene>
<name>A0ABW2JZD9_9BACI</name>
<evidence type="ECO:0000256" key="2">
    <source>
        <dbReference type="ARBA" id="ARBA00022692"/>
    </source>
</evidence>
<dbReference type="Pfam" id="PF07681">
    <property type="entry name" value="DoxX"/>
    <property type="match status" value="1"/>
</dbReference>
<comment type="caution">
    <text evidence="6">The sequence shown here is derived from an EMBL/GenBank/DDBJ whole genome shotgun (WGS) entry which is preliminary data.</text>
</comment>
<evidence type="ECO:0000256" key="5">
    <source>
        <dbReference type="SAM" id="Phobius"/>
    </source>
</evidence>
<proteinExistence type="predicted"/>
<feature type="transmembrane region" description="Helical" evidence="5">
    <location>
        <begin position="96"/>
        <end position="116"/>
    </location>
</feature>
<comment type="subcellular location">
    <subcellularLocation>
        <location evidence="1">Membrane</location>
        <topology evidence="1">Multi-pass membrane protein</topology>
    </subcellularLocation>
</comment>
<accession>A0ABW2JZD9</accession>
<feature type="transmembrane region" description="Helical" evidence="5">
    <location>
        <begin position="71"/>
        <end position="90"/>
    </location>
</feature>
<keyword evidence="2 5" id="KW-0812">Transmembrane</keyword>
<dbReference type="Proteomes" id="UP001596494">
    <property type="component" value="Unassembled WGS sequence"/>
</dbReference>
<organism evidence="6 7">
    <name type="scientific">Halobacillus campisalis</name>
    <dbReference type="NCBI Taxonomy" id="435909"/>
    <lineage>
        <taxon>Bacteria</taxon>
        <taxon>Bacillati</taxon>
        <taxon>Bacillota</taxon>
        <taxon>Bacilli</taxon>
        <taxon>Bacillales</taxon>
        <taxon>Bacillaceae</taxon>
        <taxon>Halobacillus</taxon>
    </lineage>
</organism>
<evidence type="ECO:0000256" key="4">
    <source>
        <dbReference type="ARBA" id="ARBA00023136"/>
    </source>
</evidence>
<dbReference type="RefSeq" id="WP_289215470.1">
    <property type="nucleotide sequence ID" value="NZ_JAPVRC010000003.1"/>
</dbReference>
<feature type="transmembrane region" description="Helical" evidence="5">
    <location>
        <begin position="7"/>
        <end position="27"/>
    </location>
</feature>
<keyword evidence="7" id="KW-1185">Reference proteome</keyword>
<keyword evidence="4 5" id="KW-0472">Membrane</keyword>
<dbReference type="EMBL" id="JBHTBY010000001">
    <property type="protein sequence ID" value="MFC7319684.1"/>
    <property type="molecule type" value="Genomic_DNA"/>
</dbReference>
<dbReference type="InterPro" id="IPR032808">
    <property type="entry name" value="DoxX"/>
</dbReference>
<sequence>MDRSISILKFLKYTIAFVFLTSGLMKLVHTELADYFMNLGIPFPLEVMYIVAWIEICCGALLLLNKYTKLATIALMAIMIGAIILTKLPVLNSGVIHALFNARLDIVMLILLAVLYRNRVIIIKKTP</sequence>
<evidence type="ECO:0000313" key="7">
    <source>
        <dbReference type="Proteomes" id="UP001596494"/>
    </source>
</evidence>
<keyword evidence="3 5" id="KW-1133">Transmembrane helix</keyword>
<protein>
    <submittedName>
        <fullName evidence="6">DoxX family protein</fullName>
    </submittedName>
</protein>
<reference evidence="7" key="1">
    <citation type="journal article" date="2019" name="Int. J. Syst. Evol. Microbiol.">
        <title>The Global Catalogue of Microorganisms (GCM) 10K type strain sequencing project: providing services to taxonomists for standard genome sequencing and annotation.</title>
        <authorList>
            <consortium name="The Broad Institute Genomics Platform"/>
            <consortium name="The Broad Institute Genome Sequencing Center for Infectious Disease"/>
            <person name="Wu L."/>
            <person name="Ma J."/>
        </authorList>
    </citation>
    <scope>NUCLEOTIDE SEQUENCE [LARGE SCALE GENOMIC DNA]</scope>
    <source>
        <strain evidence="7">CCUG 73951</strain>
    </source>
</reference>
<evidence type="ECO:0000256" key="3">
    <source>
        <dbReference type="ARBA" id="ARBA00022989"/>
    </source>
</evidence>
<evidence type="ECO:0000313" key="6">
    <source>
        <dbReference type="EMBL" id="MFC7319684.1"/>
    </source>
</evidence>